<gene>
    <name evidence="2" type="ORF">B6S09_04095</name>
    <name evidence="3" type="ORF">LY04_00938</name>
</gene>
<dbReference type="PIRSF" id="PIRSF016482">
    <property type="entry name" value="PilO"/>
    <property type="match status" value="1"/>
</dbReference>
<evidence type="ECO:0000313" key="2">
    <source>
        <dbReference type="EMBL" id="OYD25408.1"/>
    </source>
</evidence>
<dbReference type="InterPro" id="IPR014717">
    <property type="entry name" value="Transl_elong_EF1B/ribsomal_bS6"/>
</dbReference>
<dbReference type="GO" id="GO:0043107">
    <property type="term" value="P:type IV pilus-dependent motility"/>
    <property type="evidence" value="ECO:0007669"/>
    <property type="project" value="InterPro"/>
</dbReference>
<feature type="transmembrane region" description="Helical" evidence="1">
    <location>
        <begin position="25"/>
        <end position="44"/>
    </location>
</feature>
<evidence type="ECO:0000256" key="1">
    <source>
        <dbReference type="SAM" id="Phobius"/>
    </source>
</evidence>
<accession>A0A235CLE0</accession>
<dbReference type="Pfam" id="PF04350">
    <property type="entry name" value="PilO"/>
    <property type="match status" value="1"/>
</dbReference>
<dbReference type="Proteomes" id="UP000295058">
    <property type="component" value="Unassembled WGS sequence"/>
</dbReference>
<proteinExistence type="predicted"/>
<dbReference type="InterPro" id="IPR007445">
    <property type="entry name" value="PilO"/>
</dbReference>
<dbReference type="Gene3D" id="3.30.70.60">
    <property type="match status" value="1"/>
</dbReference>
<dbReference type="Gene3D" id="1.10.287.540">
    <property type="entry name" value="Helix hairpin bin"/>
    <property type="match status" value="1"/>
</dbReference>
<dbReference type="GO" id="GO:0043683">
    <property type="term" value="P:type IV pilus assembly"/>
    <property type="evidence" value="ECO:0007669"/>
    <property type="project" value="InterPro"/>
</dbReference>
<comment type="caution">
    <text evidence="2">The sequence shown here is derived from an EMBL/GenBank/DDBJ whole genome shotgun (WGS) entry which is preliminary data.</text>
</comment>
<keyword evidence="1" id="KW-1133">Transmembrane helix</keyword>
<evidence type="ECO:0000313" key="3">
    <source>
        <dbReference type="EMBL" id="TDW61400.1"/>
    </source>
</evidence>
<dbReference type="EMBL" id="NQJF01000003">
    <property type="protein sequence ID" value="OYD25408.1"/>
    <property type="molecule type" value="Genomic_DNA"/>
</dbReference>
<dbReference type="RefSeq" id="WP_094277239.1">
    <property type="nucleotide sequence ID" value="NZ_JBLWZI010000002.1"/>
</dbReference>
<keyword evidence="1" id="KW-0812">Transmembrane</keyword>
<evidence type="ECO:0000313" key="5">
    <source>
        <dbReference type="Proteomes" id="UP000295058"/>
    </source>
</evidence>
<dbReference type="EMBL" id="SODO01000002">
    <property type="protein sequence ID" value="TDW61400.1"/>
    <property type="molecule type" value="Genomic_DNA"/>
</dbReference>
<reference evidence="2 4" key="1">
    <citation type="submission" date="2017-08" db="EMBL/GenBank/DDBJ databases">
        <title>Draft Genome Sequence of the Marine Bacterium Oceanimonas baumannii ATCC 700832.</title>
        <authorList>
            <person name="Mcclelland W.D."/>
            <person name="Brennan M.A."/>
            <person name="Trachtenberg A.M."/>
            <person name="Maclea K.S."/>
        </authorList>
    </citation>
    <scope>NUCLEOTIDE SEQUENCE [LARGE SCALE GENOMIC DNA]</scope>
    <source>
        <strain evidence="2 4">ATCC 700832</strain>
    </source>
</reference>
<dbReference type="OrthoDB" id="9802133at2"/>
<reference evidence="3 5" key="2">
    <citation type="submission" date="2019-03" db="EMBL/GenBank/DDBJ databases">
        <title>Genomic Encyclopedia of Archaeal and Bacterial Type Strains, Phase II (KMG-II): from individual species to whole genera.</title>
        <authorList>
            <person name="Goeker M."/>
        </authorList>
    </citation>
    <scope>NUCLEOTIDE SEQUENCE [LARGE SCALE GENOMIC DNA]</scope>
    <source>
        <strain evidence="3 5">DSM 15594</strain>
    </source>
</reference>
<dbReference type="Proteomes" id="UP000243640">
    <property type="component" value="Unassembled WGS sequence"/>
</dbReference>
<dbReference type="AlphaFoldDB" id="A0A235CLE0"/>
<sequence length="196" mass="21889">MNWQELNLSELDIEHIGQWPGPVRAFTIVLACLLLAGAGWQFMLSSSQAQLEQARAQEGNLKRMFETKSAQAAALPAYEKQLNALQARLENELRKLPSQLEVAGLLDDISFIATGNGLRIERINWETEQPGPFSTELPMRIIVSGNYHQLGRFVADVAALPRIVILDSFSLSQKGNEQLSMSMLAKTYKYNGQEVQ</sequence>
<evidence type="ECO:0000313" key="4">
    <source>
        <dbReference type="Proteomes" id="UP000243640"/>
    </source>
</evidence>
<dbReference type="PANTHER" id="PTHR39555:SF1">
    <property type="entry name" value="TYPE IV PILUS INNER MEMBRANE COMPONENT PILO"/>
    <property type="match status" value="1"/>
</dbReference>
<name>A0A235CLE0_9GAMM</name>
<keyword evidence="5" id="KW-1185">Reference proteome</keyword>
<protein>
    <submittedName>
        <fullName evidence="2">Pilus assembly protein PilP</fullName>
    </submittedName>
    <submittedName>
        <fullName evidence="3">Type IV pilus assembly protein PilO</fullName>
    </submittedName>
</protein>
<organism evidence="2 4">
    <name type="scientific">Oceanimonas baumannii</name>
    <dbReference type="NCBI Taxonomy" id="129578"/>
    <lineage>
        <taxon>Bacteria</taxon>
        <taxon>Pseudomonadati</taxon>
        <taxon>Pseudomonadota</taxon>
        <taxon>Gammaproteobacteria</taxon>
        <taxon>Aeromonadales</taxon>
        <taxon>Aeromonadaceae</taxon>
        <taxon>Oceanimonas</taxon>
    </lineage>
</organism>
<keyword evidence="1" id="KW-0472">Membrane</keyword>
<dbReference type="PANTHER" id="PTHR39555">
    <property type="entry name" value="FIMBRIAL ASSEMBLY PROTEIN PILO-LIKE PROTEIN-RELATED"/>
    <property type="match status" value="1"/>
</dbReference>